<dbReference type="CDD" id="cd05403">
    <property type="entry name" value="NT_KNTase_like"/>
    <property type="match status" value="1"/>
</dbReference>
<dbReference type="Pfam" id="PF01909">
    <property type="entry name" value="NTP_transf_2"/>
    <property type="match status" value="1"/>
</dbReference>
<dbReference type="RefSeq" id="WP_101519552.1">
    <property type="nucleotide sequence ID" value="NZ_PKLZ01000001.1"/>
</dbReference>
<organism evidence="2 3">
    <name type="scientific">Kineobactrum sediminis</name>
    <dbReference type="NCBI Taxonomy" id="1905677"/>
    <lineage>
        <taxon>Bacteria</taxon>
        <taxon>Pseudomonadati</taxon>
        <taxon>Pseudomonadota</taxon>
        <taxon>Gammaproteobacteria</taxon>
        <taxon>Cellvibrionales</taxon>
        <taxon>Halieaceae</taxon>
        <taxon>Kineobactrum</taxon>
    </lineage>
</organism>
<dbReference type="OrthoDB" id="3826063at2"/>
<dbReference type="SUPFAM" id="SSF81301">
    <property type="entry name" value="Nucleotidyltransferase"/>
    <property type="match status" value="1"/>
</dbReference>
<keyword evidence="3" id="KW-1185">Reference proteome</keyword>
<proteinExistence type="predicted"/>
<dbReference type="GO" id="GO:0016779">
    <property type="term" value="F:nucleotidyltransferase activity"/>
    <property type="evidence" value="ECO:0007669"/>
    <property type="project" value="InterPro"/>
</dbReference>
<name>A0A2N5Y697_9GAMM</name>
<reference evidence="3" key="1">
    <citation type="submission" date="2017-11" db="EMBL/GenBank/DDBJ databases">
        <title>The draft genome sequence of Chromatocurvus sp. F02.</title>
        <authorList>
            <person name="Du Z.-J."/>
            <person name="Chang Y.-Q."/>
        </authorList>
    </citation>
    <scope>NUCLEOTIDE SEQUENCE [LARGE SCALE GENOMIC DNA]</scope>
    <source>
        <strain evidence="3">F02</strain>
    </source>
</reference>
<dbReference type="InterPro" id="IPR043519">
    <property type="entry name" value="NT_sf"/>
</dbReference>
<dbReference type="Gene3D" id="3.30.460.10">
    <property type="entry name" value="Beta Polymerase, domain 2"/>
    <property type="match status" value="1"/>
</dbReference>
<protein>
    <recommendedName>
        <fullName evidence="1">Polymerase nucleotidyl transferase domain-containing protein</fullName>
    </recommendedName>
</protein>
<accession>A0A2N5Y697</accession>
<evidence type="ECO:0000313" key="2">
    <source>
        <dbReference type="EMBL" id="PLW83915.1"/>
    </source>
</evidence>
<comment type="caution">
    <text evidence="2">The sequence shown here is derived from an EMBL/GenBank/DDBJ whole genome shotgun (WGS) entry which is preliminary data.</text>
</comment>
<evidence type="ECO:0000313" key="3">
    <source>
        <dbReference type="Proteomes" id="UP000234845"/>
    </source>
</evidence>
<evidence type="ECO:0000259" key="1">
    <source>
        <dbReference type="Pfam" id="PF01909"/>
    </source>
</evidence>
<dbReference type="Proteomes" id="UP000234845">
    <property type="component" value="Unassembled WGS sequence"/>
</dbReference>
<feature type="domain" description="Polymerase nucleotidyl transferase" evidence="1">
    <location>
        <begin position="5"/>
        <end position="48"/>
    </location>
</feature>
<sequence>MMSLDQAVVLYGSVARGDADNSSDVDVLVISPNAESYDEQAVVGYAQGRPINVSHYTWPEFEAMSVSGSLFIRHLAAEAKPIVYEGNGEEHYRRTLNMVTEYCHAERDLASFRLGIDDCRRGFHAGSSGEYEMAVLGGIARHSSVLACYLAGVITFGRMSITKACQVLGMEDIAATLVLAHRFRLFEQRQCLQPKTIDGADVTLTIDACDKFIDAVSGLLNDK</sequence>
<dbReference type="AlphaFoldDB" id="A0A2N5Y697"/>
<dbReference type="EMBL" id="PKLZ01000001">
    <property type="protein sequence ID" value="PLW83915.1"/>
    <property type="molecule type" value="Genomic_DNA"/>
</dbReference>
<gene>
    <name evidence="2" type="ORF">CWI75_00710</name>
</gene>
<dbReference type="InterPro" id="IPR002934">
    <property type="entry name" value="Polymerase_NTP_transf_dom"/>
</dbReference>